<dbReference type="EMBL" id="CAEZTT010000065">
    <property type="protein sequence ID" value="CAB4577259.1"/>
    <property type="molecule type" value="Genomic_DNA"/>
</dbReference>
<reference evidence="3" key="1">
    <citation type="submission" date="2020-05" db="EMBL/GenBank/DDBJ databases">
        <authorList>
            <person name="Chiriac C."/>
            <person name="Salcher M."/>
            <person name="Ghai R."/>
            <person name="Kavagutti S V."/>
        </authorList>
    </citation>
    <scope>NUCLEOTIDE SEQUENCE</scope>
</reference>
<keyword evidence="1" id="KW-0812">Transmembrane</keyword>
<dbReference type="Pfam" id="PF00892">
    <property type="entry name" value="EamA"/>
    <property type="match status" value="2"/>
</dbReference>
<feature type="domain" description="EamA" evidence="2">
    <location>
        <begin position="12"/>
        <end position="139"/>
    </location>
</feature>
<feature type="transmembrane region" description="Helical" evidence="1">
    <location>
        <begin position="267"/>
        <end position="285"/>
    </location>
</feature>
<feature type="domain" description="EamA" evidence="2">
    <location>
        <begin position="151"/>
        <end position="285"/>
    </location>
</feature>
<gene>
    <name evidence="3" type="ORF">UFOPK1726_00650</name>
</gene>
<keyword evidence="1" id="KW-0472">Membrane</keyword>
<feature type="transmembrane region" description="Helical" evidence="1">
    <location>
        <begin position="181"/>
        <end position="201"/>
    </location>
</feature>
<dbReference type="PANTHER" id="PTHR22911:SF76">
    <property type="entry name" value="EAMA DOMAIN-CONTAINING PROTEIN"/>
    <property type="match status" value="1"/>
</dbReference>
<proteinExistence type="predicted"/>
<feature type="transmembrane region" description="Helical" evidence="1">
    <location>
        <begin position="93"/>
        <end position="113"/>
    </location>
</feature>
<feature type="transmembrane region" description="Helical" evidence="1">
    <location>
        <begin position="69"/>
        <end position="87"/>
    </location>
</feature>
<name>A0A6J6EPC0_9ZZZZ</name>
<feature type="transmembrane region" description="Helical" evidence="1">
    <location>
        <begin position="125"/>
        <end position="143"/>
    </location>
</feature>
<dbReference type="AlphaFoldDB" id="A0A6J6EPC0"/>
<evidence type="ECO:0000256" key="1">
    <source>
        <dbReference type="SAM" id="Phobius"/>
    </source>
</evidence>
<dbReference type="InterPro" id="IPR037185">
    <property type="entry name" value="EmrE-like"/>
</dbReference>
<dbReference type="PANTHER" id="PTHR22911">
    <property type="entry name" value="ACYL-MALONYL CONDENSING ENZYME-RELATED"/>
    <property type="match status" value="1"/>
</dbReference>
<feature type="transmembrane region" description="Helical" evidence="1">
    <location>
        <begin position="38"/>
        <end position="57"/>
    </location>
</feature>
<dbReference type="InterPro" id="IPR000620">
    <property type="entry name" value="EamA_dom"/>
</dbReference>
<evidence type="ECO:0000259" key="2">
    <source>
        <dbReference type="Pfam" id="PF00892"/>
    </source>
</evidence>
<dbReference type="PROSITE" id="PS51257">
    <property type="entry name" value="PROKAR_LIPOPROTEIN"/>
    <property type="match status" value="1"/>
</dbReference>
<feature type="transmembrane region" description="Helical" evidence="1">
    <location>
        <begin position="243"/>
        <end position="261"/>
    </location>
</feature>
<keyword evidence="1" id="KW-1133">Transmembrane helix</keyword>
<accession>A0A6J6EPC0</accession>
<dbReference type="SUPFAM" id="SSF103481">
    <property type="entry name" value="Multidrug resistance efflux transporter EmrE"/>
    <property type="match status" value="2"/>
</dbReference>
<evidence type="ECO:0000313" key="3">
    <source>
        <dbReference type="EMBL" id="CAB4577259.1"/>
    </source>
</evidence>
<sequence>MNPVHYRTDLIALSIAVLAVSSSGPMIAACAAPALAIAFWRCFIGASVTAPVAWLQNREIWRALTTRDWLGAGLAGLFLGLHFAAWIPSLRYTSIAASTAIVATQVVWAALIAHVLGTKAPRREWFGIAISLIGVIMLTGIDVSLNRTALIGDLLALIGAVMAAAYMAVGQRVRQNIPTSVYTTIVYGAAAVVLFVFVLVSNSPLTGYAARDWILILALTAIAQLLGHTLMNMALRSLSATTISLAILLELPGAVLIAWFWPGQQPPWQLFPAMVLIMVGLVIVIRSTRANYTKTDPTPQ</sequence>
<feature type="transmembrane region" description="Helical" evidence="1">
    <location>
        <begin position="149"/>
        <end position="169"/>
    </location>
</feature>
<dbReference type="GO" id="GO:0016020">
    <property type="term" value="C:membrane"/>
    <property type="evidence" value="ECO:0007669"/>
    <property type="project" value="InterPro"/>
</dbReference>
<organism evidence="3">
    <name type="scientific">freshwater metagenome</name>
    <dbReference type="NCBI Taxonomy" id="449393"/>
    <lineage>
        <taxon>unclassified sequences</taxon>
        <taxon>metagenomes</taxon>
        <taxon>ecological metagenomes</taxon>
    </lineage>
</organism>
<protein>
    <submittedName>
        <fullName evidence="3">Unannotated protein</fullName>
    </submittedName>
</protein>
<feature type="transmembrane region" description="Helical" evidence="1">
    <location>
        <begin position="213"/>
        <end position="231"/>
    </location>
</feature>